<keyword evidence="5 8" id="KW-0863">Zinc-finger</keyword>
<dbReference type="PROSITE" id="PS51908">
    <property type="entry name" value="ZF_UBZ4"/>
    <property type="match status" value="1"/>
</dbReference>
<keyword evidence="4 8" id="KW-0227">DNA damage</keyword>
<evidence type="ECO:0000259" key="10">
    <source>
        <dbReference type="PROSITE" id="PS50173"/>
    </source>
</evidence>
<dbReference type="Gene3D" id="3.40.1170.60">
    <property type="match status" value="1"/>
</dbReference>
<evidence type="ECO:0000256" key="3">
    <source>
        <dbReference type="ARBA" id="ARBA00022723"/>
    </source>
</evidence>
<proteinExistence type="inferred from homology"/>
<organism evidence="12 13">
    <name type="scientific">Myxozyma melibiosi</name>
    <dbReference type="NCBI Taxonomy" id="54550"/>
    <lineage>
        <taxon>Eukaryota</taxon>
        <taxon>Fungi</taxon>
        <taxon>Dikarya</taxon>
        <taxon>Ascomycota</taxon>
        <taxon>Saccharomycotina</taxon>
        <taxon>Lipomycetes</taxon>
        <taxon>Lipomycetales</taxon>
        <taxon>Lipomycetaceae</taxon>
        <taxon>Myxozyma</taxon>
    </lineage>
</organism>
<dbReference type="Gene3D" id="3.30.70.270">
    <property type="match status" value="1"/>
</dbReference>
<feature type="domain" description="UBZ4-type" evidence="11">
    <location>
        <begin position="620"/>
        <end position="649"/>
    </location>
</feature>
<evidence type="ECO:0000256" key="9">
    <source>
        <dbReference type="SAM" id="MobiDB-lite"/>
    </source>
</evidence>
<dbReference type="InterPro" id="IPR001126">
    <property type="entry name" value="UmuC"/>
</dbReference>
<dbReference type="InterPro" id="IPR022880">
    <property type="entry name" value="DNApol_IV"/>
</dbReference>
<feature type="region of interest" description="Disordered" evidence="9">
    <location>
        <begin position="1"/>
        <end position="65"/>
    </location>
</feature>
<comment type="caution">
    <text evidence="12">The sequence shown here is derived from an EMBL/GenBank/DDBJ whole genome shotgun (WGS) entry which is preliminary data.</text>
</comment>
<evidence type="ECO:0000256" key="8">
    <source>
        <dbReference type="PROSITE-ProRule" id="PRU01256"/>
    </source>
</evidence>
<dbReference type="InterPro" id="IPR017961">
    <property type="entry name" value="DNA_pol_Y-fam_little_finger"/>
</dbReference>
<name>A0ABR1FEG1_9ASCO</name>
<reference evidence="12 13" key="1">
    <citation type="submission" date="2024-03" db="EMBL/GenBank/DDBJ databases">
        <title>Genome-scale model development and genomic sequencing of the oleaginous clade Lipomyces.</title>
        <authorList>
            <consortium name="Lawrence Berkeley National Laboratory"/>
            <person name="Czajka J.J."/>
            <person name="Han Y."/>
            <person name="Kim J."/>
            <person name="Mondo S.J."/>
            <person name="Hofstad B.A."/>
            <person name="Robles A."/>
            <person name="Haridas S."/>
            <person name="Riley R."/>
            <person name="LaButti K."/>
            <person name="Pangilinan J."/>
            <person name="Andreopoulos W."/>
            <person name="Lipzen A."/>
            <person name="Yan J."/>
            <person name="Wang M."/>
            <person name="Ng V."/>
            <person name="Grigoriev I.V."/>
            <person name="Spatafora J.W."/>
            <person name="Magnuson J.K."/>
            <person name="Baker S.E."/>
            <person name="Pomraning K.R."/>
        </authorList>
    </citation>
    <scope>NUCLEOTIDE SEQUENCE [LARGE SCALE GENOMIC DNA]</scope>
    <source>
        <strain evidence="12 13">Phaff 52-87</strain>
    </source>
</reference>
<evidence type="ECO:0000259" key="11">
    <source>
        <dbReference type="PROSITE" id="PS51908"/>
    </source>
</evidence>
<evidence type="ECO:0000313" key="13">
    <source>
        <dbReference type="Proteomes" id="UP001498771"/>
    </source>
</evidence>
<evidence type="ECO:0000256" key="2">
    <source>
        <dbReference type="ARBA" id="ARBA00016178"/>
    </source>
</evidence>
<feature type="region of interest" description="Disordered" evidence="9">
    <location>
        <begin position="554"/>
        <end position="617"/>
    </location>
</feature>
<feature type="region of interest" description="Disordered" evidence="9">
    <location>
        <begin position="502"/>
        <end position="523"/>
    </location>
</feature>
<dbReference type="InterPro" id="IPR006642">
    <property type="entry name" value="Rad18_UBZ4"/>
</dbReference>
<dbReference type="InterPro" id="IPR043128">
    <property type="entry name" value="Rev_trsase/Diguanyl_cyclase"/>
</dbReference>
<dbReference type="InterPro" id="IPR050116">
    <property type="entry name" value="DNA_polymerase-Y"/>
</dbReference>
<dbReference type="SUPFAM" id="SSF100879">
    <property type="entry name" value="Lesion bypass DNA polymerase (Y-family), little finger domain"/>
    <property type="match status" value="1"/>
</dbReference>
<dbReference type="CDD" id="cd03586">
    <property type="entry name" value="PolY_Pol_IV_kappa"/>
    <property type="match status" value="1"/>
</dbReference>
<dbReference type="Pfam" id="PF11798">
    <property type="entry name" value="IMS_HHH"/>
    <property type="match status" value="1"/>
</dbReference>
<dbReference type="InterPro" id="IPR036775">
    <property type="entry name" value="DNA_pol_Y-fam_lit_finger_sf"/>
</dbReference>
<keyword evidence="13" id="KW-1185">Reference proteome</keyword>
<dbReference type="Gene3D" id="3.30.160.60">
    <property type="entry name" value="Classic Zinc Finger"/>
    <property type="match status" value="1"/>
</dbReference>
<feature type="compositionally biased region" description="Pro residues" evidence="9">
    <location>
        <begin position="593"/>
        <end position="604"/>
    </location>
</feature>
<dbReference type="PANTHER" id="PTHR11076:SF33">
    <property type="entry name" value="DNA POLYMERASE KAPPA"/>
    <property type="match status" value="1"/>
</dbReference>
<dbReference type="GeneID" id="90040605"/>
<dbReference type="SUPFAM" id="SSF56672">
    <property type="entry name" value="DNA/RNA polymerases"/>
    <property type="match status" value="1"/>
</dbReference>
<dbReference type="InterPro" id="IPR043502">
    <property type="entry name" value="DNA/RNA_pol_sf"/>
</dbReference>
<dbReference type="SMART" id="SM00734">
    <property type="entry name" value="ZnF_Rad18"/>
    <property type="match status" value="1"/>
</dbReference>
<dbReference type="InterPro" id="IPR024728">
    <property type="entry name" value="PolY_HhH_motif"/>
</dbReference>
<protein>
    <recommendedName>
        <fullName evidence="2">DNA polymerase kappa</fullName>
    </recommendedName>
</protein>
<feature type="domain" description="UmuC" evidence="10">
    <location>
        <begin position="152"/>
        <end position="331"/>
    </location>
</feature>
<comment type="similarity">
    <text evidence="1">Belongs to the DNA polymerase type-Y family.</text>
</comment>
<dbReference type="Gene3D" id="3.30.1490.100">
    <property type="entry name" value="DNA polymerase, Y-family, little finger domain"/>
    <property type="match status" value="1"/>
</dbReference>
<evidence type="ECO:0000256" key="5">
    <source>
        <dbReference type="ARBA" id="ARBA00022771"/>
    </source>
</evidence>
<evidence type="ECO:0000256" key="4">
    <source>
        <dbReference type="ARBA" id="ARBA00022763"/>
    </source>
</evidence>
<gene>
    <name evidence="12" type="ORF">BZA70DRAFT_41003</name>
</gene>
<dbReference type="EMBL" id="JBBJBU010000001">
    <property type="protein sequence ID" value="KAK7208237.1"/>
    <property type="molecule type" value="Genomic_DNA"/>
</dbReference>
<dbReference type="Gene3D" id="1.10.150.810">
    <property type="match status" value="1"/>
</dbReference>
<dbReference type="PANTHER" id="PTHR11076">
    <property type="entry name" value="DNA REPAIR POLYMERASE UMUC / TRANSFERASE FAMILY MEMBER"/>
    <property type="match status" value="1"/>
</dbReference>
<feature type="compositionally biased region" description="Low complexity" evidence="9">
    <location>
        <begin position="559"/>
        <end position="592"/>
    </location>
</feature>
<dbReference type="Proteomes" id="UP001498771">
    <property type="component" value="Unassembled WGS sequence"/>
</dbReference>
<dbReference type="Gene3D" id="1.10.150.20">
    <property type="entry name" value="5' to 3' exonuclease, C-terminal subdomain"/>
    <property type="match status" value="1"/>
</dbReference>
<dbReference type="RefSeq" id="XP_064771270.1">
    <property type="nucleotide sequence ID" value="XM_064915093.1"/>
</dbReference>
<dbReference type="PROSITE" id="PS50173">
    <property type="entry name" value="UMUC"/>
    <property type="match status" value="1"/>
</dbReference>
<keyword evidence="3" id="KW-0479">Metal-binding</keyword>
<evidence type="ECO:0000313" key="12">
    <source>
        <dbReference type="EMBL" id="KAK7208237.1"/>
    </source>
</evidence>
<dbReference type="Pfam" id="PF00817">
    <property type="entry name" value="IMS"/>
    <property type="match status" value="1"/>
</dbReference>
<evidence type="ECO:0000256" key="1">
    <source>
        <dbReference type="ARBA" id="ARBA00010945"/>
    </source>
</evidence>
<keyword evidence="7 8" id="KW-0234">DNA repair</keyword>
<keyword evidence="6" id="KW-0862">Zinc</keyword>
<evidence type="ECO:0000256" key="6">
    <source>
        <dbReference type="ARBA" id="ARBA00022833"/>
    </source>
</evidence>
<accession>A0ABR1FEG1</accession>
<evidence type="ECO:0000256" key="7">
    <source>
        <dbReference type="ARBA" id="ARBA00023204"/>
    </source>
</evidence>
<sequence>MATVGNKTESERARPPSPPPARSRTTSVQLELLPRARSESAPFESRSRTNSENPGRSGGEGELHHRLLGPSLQKSGQDGVDQVAVSDIIYQASAGSKYFEHQKQKEKELTKKVEAILKQAEKVSKQDLAAAKVLVDALVNKLESTRILDQTIVHIDCDAFYASVEELDFPELKEKPFAVGNGVLCTCNYEARKFGVRSAMAEFVARKICPQLIVLPLNFPKYIAKSNAIKAILSEYDPNICAMTLDEAYLNITEYCQRVGKDRELVVQEIRDRVYRETQLTVSAGIGPNSRVAKIASNMNKPNGQFVIANDRESVMEFMRTLEVRKVTGVGYVLERQLNAVGVIKCGDIYEKAPLLHELFSDINLSFLLDCYLGLGSTVIKPIEQYERKSISCETTFRDLSSPSEIKQKLWQVATDLEKDCKRLNIAGRKLGLKMKKHTYEALSRQRPVAKPINSAEDLYKYGVQMLEKEMPITIRLIGLRLTELVDLSVEGPMKTFLKGSRRSTQVLADTSGGSGGAEETDAAAEDIEEDLGFMIHSQGDSGPNYRSWSKAHTAANLPSAPTESSAGSSSRKRSSSSQPDFSSEAPTDPTSPLTPPPPVPDPTPTDDRIKDEGGPAAEQVACPVCGNLVSGEPSALNQHVDWCLSRGAILEAVQETYTKRLKTG</sequence>
<dbReference type="Pfam" id="PF11799">
    <property type="entry name" value="IMS_C"/>
    <property type="match status" value="1"/>
</dbReference>
<dbReference type="NCBIfam" id="NF002677">
    <property type="entry name" value="PRK02406.1"/>
    <property type="match status" value="1"/>
</dbReference>